<feature type="transmembrane region" description="Helical" evidence="7">
    <location>
        <begin position="51"/>
        <end position="69"/>
    </location>
</feature>
<evidence type="ECO:0000256" key="1">
    <source>
        <dbReference type="ARBA" id="ARBA00004651"/>
    </source>
</evidence>
<keyword evidence="2 7" id="KW-0813">Transport</keyword>
<feature type="transmembrane region" description="Helical" evidence="7">
    <location>
        <begin position="186"/>
        <end position="206"/>
    </location>
</feature>
<evidence type="ECO:0000256" key="5">
    <source>
        <dbReference type="ARBA" id="ARBA00022989"/>
    </source>
</evidence>
<dbReference type="PANTHER" id="PTHR30151">
    <property type="entry name" value="ALKANE SULFONATE ABC TRANSPORTER-RELATED, MEMBRANE SUBUNIT"/>
    <property type="match status" value="1"/>
</dbReference>
<proteinExistence type="inferred from homology"/>
<keyword evidence="3" id="KW-1003">Cell membrane</keyword>
<keyword evidence="5 7" id="KW-1133">Transmembrane helix</keyword>
<sequence>MRRAAGALSGVLVMAAILAVWQWRATARPVFFLPAPSAIGDRLRGDWLSGPAAHLFVSGTAWSAISQTFQTAIGGWLIASCAGIVAGAVIGAVPAARDYTGAPLLLLRSTPPIVVVPLSIAVLGVGTAMHLTVVVFSCVWPVLLNTASGVADIEPLQVDVARLNRLGPVRRFFRVLLPAASPKMFAGLRVAMSLAIVLSVGSEMFAGAGGLGGAALQAQNTFDVSALWATLAVLALFGVLFNALFLVIEKYALRWHVLRSTQ</sequence>
<dbReference type="SUPFAM" id="SSF161098">
    <property type="entry name" value="MetI-like"/>
    <property type="match status" value="1"/>
</dbReference>
<dbReference type="EMBL" id="CP053892">
    <property type="protein sequence ID" value="QKG27070.1"/>
    <property type="molecule type" value="Genomic_DNA"/>
</dbReference>
<dbReference type="Gene3D" id="1.10.3720.10">
    <property type="entry name" value="MetI-like"/>
    <property type="match status" value="1"/>
</dbReference>
<comment type="similarity">
    <text evidence="7">Belongs to the binding-protein-dependent transport system permease family.</text>
</comment>
<dbReference type="InterPro" id="IPR035906">
    <property type="entry name" value="MetI-like_sf"/>
</dbReference>
<reference evidence="9 10" key="1">
    <citation type="submission" date="2020-05" db="EMBL/GenBank/DDBJ databases">
        <title>Actinomadura verrucosospora NRRL-B18236 (PFL_A860) Genome sequencing and assembly.</title>
        <authorList>
            <person name="Samborskyy M."/>
        </authorList>
    </citation>
    <scope>NUCLEOTIDE SEQUENCE [LARGE SCALE GENOMIC DNA]</scope>
    <source>
        <strain evidence="9 10">NRRL:B18236</strain>
    </source>
</reference>
<keyword evidence="4 7" id="KW-0812">Transmembrane</keyword>
<evidence type="ECO:0000256" key="6">
    <source>
        <dbReference type="ARBA" id="ARBA00023136"/>
    </source>
</evidence>
<dbReference type="Proteomes" id="UP000501240">
    <property type="component" value="Chromosome"/>
</dbReference>
<feature type="domain" description="ABC transmembrane type-1" evidence="8">
    <location>
        <begin position="65"/>
        <end position="249"/>
    </location>
</feature>
<dbReference type="RefSeq" id="WP_173100411.1">
    <property type="nucleotide sequence ID" value="NZ_CP053892.1"/>
</dbReference>
<dbReference type="Pfam" id="PF00528">
    <property type="entry name" value="BPD_transp_1"/>
    <property type="match status" value="1"/>
</dbReference>
<dbReference type="CDD" id="cd06261">
    <property type="entry name" value="TM_PBP2"/>
    <property type="match status" value="1"/>
</dbReference>
<organism evidence="9 10">
    <name type="scientific">Actinomadura verrucosospora</name>
    <dbReference type="NCBI Taxonomy" id="46165"/>
    <lineage>
        <taxon>Bacteria</taxon>
        <taxon>Bacillati</taxon>
        <taxon>Actinomycetota</taxon>
        <taxon>Actinomycetes</taxon>
        <taxon>Streptosporangiales</taxon>
        <taxon>Thermomonosporaceae</taxon>
        <taxon>Actinomadura</taxon>
    </lineage>
</organism>
<dbReference type="AlphaFoldDB" id="A0A7D3VZZ9"/>
<evidence type="ECO:0000313" key="9">
    <source>
        <dbReference type="EMBL" id="QKG27070.1"/>
    </source>
</evidence>
<feature type="transmembrane region" description="Helical" evidence="7">
    <location>
        <begin position="226"/>
        <end position="248"/>
    </location>
</feature>
<keyword evidence="10" id="KW-1185">Reference proteome</keyword>
<feature type="transmembrane region" description="Helical" evidence="7">
    <location>
        <begin position="116"/>
        <end position="143"/>
    </location>
</feature>
<dbReference type="InterPro" id="IPR000515">
    <property type="entry name" value="MetI-like"/>
</dbReference>
<dbReference type="PANTHER" id="PTHR30151:SF20">
    <property type="entry name" value="ABC TRANSPORTER PERMEASE PROTEIN HI_0355-RELATED"/>
    <property type="match status" value="1"/>
</dbReference>
<evidence type="ECO:0000256" key="7">
    <source>
        <dbReference type="RuleBase" id="RU363032"/>
    </source>
</evidence>
<feature type="transmembrane region" description="Helical" evidence="7">
    <location>
        <begin position="76"/>
        <end position="96"/>
    </location>
</feature>
<dbReference type="GO" id="GO:0005886">
    <property type="term" value="C:plasma membrane"/>
    <property type="evidence" value="ECO:0007669"/>
    <property type="project" value="UniProtKB-SubCell"/>
</dbReference>
<name>A0A7D3VZZ9_ACTVE</name>
<gene>
    <name evidence="9" type="ORF">ACTIVE_8723</name>
</gene>
<dbReference type="PROSITE" id="PS50928">
    <property type="entry name" value="ABC_TM1"/>
    <property type="match status" value="1"/>
</dbReference>
<comment type="subcellular location">
    <subcellularLocation>
        <location evidence="1 7">Cell membrane</location>
        <topology evidence="1 7">Multi-pass membrane protein</topology>
    </subcellularLocation>
</comment>
<keyword evidence="6 7" id="KW-0472">Membrane</keyword>
<accession>A0A7D3VZZ9</accession>
<evidence type="ECO:0000256" key="2">
    <source>
        <dbReference type="ARBA" id="ARBA00022448"/>
    </source>
</evidence>
<protein>
    <submittedName>
        <fullName evidence="9">ABC-type transporter, permease subunit</fullName>
    </submittedName>
</protein>
<evidence type="ECO:0000313" key="10">
    <source>
        <dbReference type="Proteomes" id="UP000501240"/>
    </source>
</evidence>
<evidence type="ECO:0000256" key="3">
    <source>
        <dbReference type="ARBA" id="ARBA00022475"/>
    </source>
</evidence>
<dbReference type="GO" id="GO:0055085">
    <property type="term" value="P:transmembrane transport"/>
    <property type="evidence" value="ECO:0007669"/>
    <property type="project" value="InterPro"/>
</dbReference>
<evidence type="ECO:0000256" key="4">
    <source>
        <dbReference type="ARBA" id="ARBA00022692"/>
    </source>
</evidence>
<evidence type="ECO:0000259" key="8">
    <source>
        <dbReference type="PROSITE" id="PS50928"/>
    </source>
</evidence>